<dbReference type="RefSeq" id="WP_002393627.1">
    <property type="nucleotide sequence ID" value="NZ_GL454892.1"/>
</dbReference>
<keyword evidence="3" id="KW-0326">Glycosidase</keyword>
<organism evidence="5 6">
    <name type="scientific">Enterococcus faecalis TX0630</name>
    <dbReference type="NCBI Taxonomy" id="749508"/>
    <lineage>
        <taxon>Bacteria</taxon>
        <taxon>Bacillati</taxon>
        <taxon>Bacillota</taxon>
        <taxon>Bacilli</taxon>
        <taxon>Lactobacillales</taxon>
        <taxon>Enterococcaceae</taxon>
        <taxon>Enterococcus</taxon>
    </lineage>
</organism>
<dbReference type="InterPro" id="IPR031898">
    <property type="entry name" value="ZoocinA_TRD"/>
</dbReference>
<comment type="caution">
    <text evidence="5">The sequence shown here is derived from an EMBL/GenBank/DDBJ whole genome shotgun (WGS) entry which is preliminary data.</text>
</comment>
<dbReference type="Gene3D" id="2.40.50.670">
    <property type="match status" value="1"/>
</dbReference>
<dbReference type="EMBL" id="AEBE01000160">
    <property type="protein sequence ID" value="EFU88828.1"/>
    <property type="molecule type" value="Genomic_DNA"/>
</dbReference>
<dbReference type="AlphaFoldDB" id="A0ABC9P1B8"/>
<gene>
    <name evidence="5" type="ORF">HMPREF9511_03207</name>
</gene>
<dbReference type="InterPro" id="IPR002053">
    <property type="entry name" value="Glyco_hydro_25"/>
</dbReference>
<dbReference type="Proteomes" id="UP000004933">
    <property type="component" value="Unassembled WGS sequence"/>
</dbReference>
<evidence type="ECO:0000256" key="1">
    <source>
        <dbReference type="ARBA" id="ARBA00010646"/>
    </source>
</evidence>
<keyword evidence="2 5" id="KW-0378">Hydrolase</keyword>
<dbReference type="InterPro" id="IPR017853">
    <property type="entry name" value="GH"/>
</dbReference>
<dbReference type="InterPro" id="IPR038263">
    <property type="entry name" value="Lytic_exo_TRD_sf"/>
</dbReference>
<comment type="similarity">
    <text evidence="1">Belongs to the glycosyl hydrolase 25 family.</text>
</comment>
<accession>A0ABC9P1B8</accession>
<dbReference type="SUPFAM" id="SSF51445">
    <property type="entry name" value="(Trans)glycosidases"/>
    <property type="match status" value="1"/>
</dbReference>
<proteinExistence type="inferred from homology"/>
<reference evidence="5 6" key="1">
    <citation type="submission" date="2010-09" db="EMBL/GenBank/DDBJ databases">
        <authorList>
            <person name="Weinstock G."/>
            <person name="Sodergren E."/>
            <person name="Clifton S."/>
            <person name="Fulton L."/>
            <person name="Fulton B."/>
            <person name="Courtney L."/>
            <person name="Fronick C."/>
            <person name="Harrison M."/>
            <person name="Strong C."/>
            <person name="Farmer C."/>
            <person name="Delahaunty K."/>
            <person name="Markovic C."/>
            <person name="Hall O."/>
            <person name="Minx P."/>
            <person name="Tomlinson C."/>
            <person name="Mitreva M."/>
            <person name="Hou S."/>
            <person name="Chen J."/>
            <person name="Wollam A."/>
            <person name="Pepin K.H."/>
            <person name="Johnson M."/>
            <person name="Bhonagiri V."/>
            <person name="Zhang X."/>
            <person name="Suruliraj S."/>
            <person name="Warren W."/>
            <person name="Chinwalla A."/>
            <person name="Mardis E.R."/>
            <person name="Wilson R.K."/>
        </authorList>
    </citation>
    <scope>NUCLEOTIDE SEQUENCE [LARGE SCALE GENOMIC DNA]</scope>
    <source>
        <strain evidence="5 6">TX0630</strain>
    </source>
</reference>
<evidence type="ECO:0000256" key="2">
    <source>
        <dbReference type="ARBA" id="ARBA00022801"/>
    </source>
</evidence>
<dbReference type="CDD" id="cd06417">
    <property type="entry name" value="GH25_LysA-like"/>
    <property type="match status" value="1"/>
</dbReference>
<evidence type="ECO:0000313" key="5">
    <source>
        <dbReference type="EMBL" id="EFU88828.1"/>
    </source>
</evidence>
<dbReference type="Pfam" id="PF01183">
    <property type="entry name" value="Glyco_hydro_25"/>
    <property type="match status" value="1"/>
</dbReference>
<name>A0ABC9P1B8_ENTFL</name>
<dbReference type="GO" id="GO:0016798">
    <property type="term" value="F:hydrolase activity, acting on glycosyl bonds"/>
    <property type="evidence" value="ECO:0007669"/>
    <property type="project" value="UniProtKB-KW"/>
</dbReference>
<dbReference type="PANTHER" id="PTHR34135">
    <property type="entry name" value="LYSOZYME"/>
    <property type="match status" value="1"/>
</dbReference>
<dbReference type="PROSITE" id="PS51904">
    <property type="entry name" value="GLYCOSYL_HYDROL_F25_2"/>
    <property type="match status" value="1"/>
</dbReference>
<dbReference type="InterPro" id="IPR018077">
    <property type="entry name" value="Glyco_hydro_fam25_subgr"/>
</dbReference>
<dbReference type="Gene3D" id="3.20.20.80">
    <property type="entry name" value="Glycosidases"/>
    <property type="match status" value="1"/>
</dbReference>
<evidence type="ECO:0000259" key="4">
    <source>
        <dbReference type="Pfam" id="PF16775"/>
    </source>
</evidence>
<dbReference type="SMART" id="SM00641">
    <property type="entry name" value="Glyco_25"/>
    <property type="match status" value="1"/>
</dbReference>
<evidence type="ECO:0000256" key="3">
    <source>
        <dbReference type="ARBA" id="ARBA00023295"/>
    </source>
</evidence>
<sequence length="334" mass="37337">MIKMTLNGIDISSWQSNINVGKEGVPADFVIVKATGGTGYINPDCDRAFQQAISSGKKVAVYHFANEVGLEGTAEQEAEFFLKNIKGYIGKAVLVLDWESTNKGDVAWAKRWLDYVQSKTGVKPMFYTYTNVLQSYNFSSIAKADYGLWLADYGANNPQGYSQPTPPSVPYWNFISMYQYTSNGQLPGWNGRLDLNVFFGDRNMWDKYANPKSNPTPAPPVPPKPKRRYGYRVDDLQFVNGIWQVKNNVLAGFSDFDWTDNGINVDYIDKIDPGNGENTKDQTLKIGDYFAFQPSSLGIIVQTVSHEGKPLSKVQFPDGFVWLATASIDKLIYG</sequence>
<feature type="domain" description="Lytic exoenzyme target recognition" evidence="4">
    <location>
        <begin position="228"/>
        <end position="333"/>
    </location>
</feature>
<protein>
    <submittedName>
        <fullName evidence="5">Glycosyl hydrolase family 25</fullName>
    </submittedName>
</protein>
<evidence type="ECO:0000313" key="6">
    <source>
        <dbReference type="Proteomes" id="UP000004933"/>
    </source>
</evidence>
<dbReference type="Pfam" id="PF16775">
    <property type="entry name" value="ZoocinA_TRD"/>
    <property type="match status" value="1"/>
</dbReference>
<dbReference type="PANTHER" id="PTHR34135:SF2">
    <property type="entry name" value="LYSOZYME"/>
    <property type="match status" value="1"/>
</dbReference>